<gene>
    <name evidence="1" type="ORF">LCGC14_1458160</name>
</gene>
<dbReference type="Gene3D" id="3.40.50.1000">
    <property type="entry name" value="HAD superfamily/HAD-like"/>
    <property type="match status" value="1"/>
</dbReference>
<dbReference type="PANTHER" id="PTHR16504:SF4">
    <property type="entry name" value="5'(3')-DEOXYRIBONUCLEOTIDASE"/>
    <property type="match status" value="1"/>
</dbReference>
<dbReference type="InterPro" id="IPR010708">
    <property type="entry name" value="5'(3')-deoxyribonucleotidase"/>
</dbReference>
<comment type="caution">
    <text evidence="1">The sequence shown here is derived from an EMBL/GenBank/DDBJ whole genome shotgun (WGS) entry which is preliminary data.</text>
</comment>
<dbReference type="PANTHER" id="PTHR16504">
    <property type="entry name" value="5'(3')-DEOXYRIBONUCLEOTIDASE"/>
    <property type="match status" value="1"/>
</dbReference>
<dbReference type="Pfam" id="PF06941">
    <property type="entry name" value="NT5C"/>
    <property type="match status" value="1"/>
</dbReference>
<sequence>MNERRKLEDLRLHERMSYGTDRYTVYITKVIGGLIYTYEFCGDGIINSSHSSSVFVPDPKKETAIFIYKRKLKMRIFCDIDDCLNDMKEVFIQRAVDLRYIDTYKEIECWDLTKFFKSNPPLSDEKVTDMINNIFLSNNFWLNIPLKEGAVEAVKWLNNNHKIYLATSPWYPDPDCMKYKVQWIEKYFSFLKTDQLIFISKKWLLEGDIIIDDKPITIEKFKGITIIFDQPYNQKINANYRVNNWERVLKIMQEDFSKTGGYYKCLKCGHYLFYEVTVDNFCCYYCGSFKIKRL</sequence>
<organism evidence="1">
    <name type="scientific">marine sediment metagenome</name>
    <dbReference type="NCBI Taxonomy" id="412755"/>
    <lineage>
        <taxon>unclassified sequences</taxon>
        <taxon>metagenomes</taxon>
        <taxon>ecological metagenomes</taxon>
    </lineage>
</organism>
<dbReference type="GO" id="GO:0008253">
    <property type="term" value="F:5'-nucleotidase activity"/>
    <property type="evidence" value="ECO:0007669"/>
    <property type="project" value="InterPro"/>
</dbReference>
<accession>A0A0F9MHU7</accession>
<evidence type="ECO:0000313" key="1">
    <source>
        <dbReference type="EMBL" id="KKM68717.1"/>
    </source>
</evidence>
<dbReference type="InterPro" id="IPR036412">
    <property type="entry name" value="HAD-like_sf"/>
</dbReference>
<dbReference type="EMBL" id="LAZR01010120">
    <property type="protein sequence ID" value="KKM68717.1"/>
    <property type="molecule type" value="Genomic_DNA"/>
</dbReference>
<name>A0A0F9MHU7_9ZZZZ</name>
<proteinExistence type="predicted"/>
<dbReference type="GO" id="GO:0009223">
    <property type="term" value="P:pyrimidine deoxyribonucleotide catabolic process"/>
    <property type="evidence" value="ECO:0007669"/>
    <property type="project" value="TreeGrafter"/>
</dbReference>
<protein>
    <submittedName>
        <fullName evidence="1">Uncharacterized protein</fullName>
    </submittedName>
</protein>
<dbReference type="AlphaFoldDB" id="A0A0F9MHU7"/>
<dbReference type="InterPro" id="IPR023214">
    <property type="entry name" value="HAD_sf"/>
</dbReference>
<dbReference type="SUPFAM" id="SSF56784">
    <property type="entry name" value="HAD-like"/>
    <property type="match status" value="1"/>
</dbReference>
<reference evidence="1" key="1">
    <citation type="journal article" date="2015" name="Nature">
        <title>Complex archaea that bridge the gap between prokaryotes and eukaryotes.</title>
        <authorList>
            <person name="Spang A."/>
            <person name="Saw J.H."/>
            <person name="Jorgensen S.L."/>
            <person name="Zaremba-Niedzwiedzka K."/>
            <person name="Martijn J."/>
            <person name="Lind A.E."/>
            <person name="van Eijk R."/>
            <person name="Schleper C."/>
            <person name="Guy L."/>
            <person name="Ettema T.J."/>
        </authorList>
    </citation>
    <scope>NUCLEOTIDE SEQUENCE</scope>
</reference>